<dbReference type="Gene3D" id="3.30.70.100">
    <property type="match status" value="1"/>
</dbReference>
<name>A0A7W8QEV2_PARAM</name>
<dbReference type="InterPro" id="IPR036163">
    <property type="entry name" value="HMA_dom_sf"/>
</dbReference>
<dbReference type="GO" id="GO:0046872">
    <property type="term" value="F:metal ion binding"/>
    <property type="evidence" value="ECO:0007669"/>
    <property type="project" value="UniProtKB-KW"/>
</dbReference>
<dbReference type="OrthoDB" id="9813965at2"/>
<keyword evidence="4" id="KW-1185">Reference proteome</keyword>
<evidence type="ECO:0000313" key="4">
    <source>
        <dbReference type="Proteomes" id="UP000592780"/>
    </source>
</evidence>
<keyword evidence="1" id="KW-0479">Metal-binding</keyword>
<organism evidence="3 4">
    <name type="scientific">Paraburkholderia atlantica</name>
    <dbReference type="NCBI Taxonomy" id="2654982"/>
    <lineage>
        <taxon>Bacteria</taxon>
        <taxon>Pseudomonadati</taxon>
        <taxon>Pseudomonadota</taxon>
        <taxon>Betaproteobacteria</taxon>
        <taxon>Burkholderiales</taxon>
        <taxon>Burkholderiaceae</taxon>
        <taxon>Paraburkholderia</taxon>
    </lineage>
</organism>
<dbReference type="RefSeq" id="WP_018432959.1">
    <property type="nucleotide sequence ID" value="NZ_JACHDD010000015.1"/>
</dbReference>
<dbReference type="CDD" id="cd00371">
    <property type="entry name" value="HMA"/>
    <property type="match status" value="1"/>
</dbReference>
<proteinExistence type="predicted"/>
<sequence>MLTYRVEDMTCGHCASTITKAVRSVDSGAKVDVDLSQHLVRIEPAGVAADELLNVITEAGYTPVQVAADAAPTSGPATRRGGCCGCCG</sequence>
<evidence type="ECO:0000259" key="2">
    <source>
        <dbReference type="PROSITE" id="PS50846"/>
    </source>
</evidence>
<reference evidence="3 4" key="1">
    <citation type="submission" date="2020-08" db="EMBL/GenBank/DDBJ databases">
        <title>Genomic Encyclopedia of Type Strains, Phase IV (KMG-V): Genome sequencing to study the core and pangenomes of soil and plant-associated prokaryotes.</title>
        <authorList>
            <person name="Whitman W."/>
        </authorList>
    </citation>
    <scope>NUCLEOTIDE SEQUENCE [LARGE SCALE GENOMIC DNA]</scope>
    <source>
        <strain evidence="3 4">JPY158</strain>
    </source>
</reference>
<dbReference type="PROSITE" id="PS01047">
    <property type="entry name" value="HMA_1"/>
    <property type="match status" value="1"/>
</dbReference>
<evidence type="ECO:0000313" key="3">
    <source>
        <dbReference type="EMBL" id="MBB5428714.1"/>
    </source>
</evidence>
<comment type="caution">
    <text evidence="3">The sequence shown here is derived from an EMBL/GenBank/DDBJ whole genome shotgun (WGS) entry which is preliminary data.</text>
</comment>
<accession>A0A7W8QEV2</accession>
<dbReference type="Pfam" id="PF00403">
    <property type="entry name" value="HMA"/>
    <property type="match status" value="1"/>
</dbReference>
<feature type="domain" description="HMA" evidence="2">
    <location>
        <begin position="1"/>
        <end position="64"/>
    </location>
</feature>
<dbReference type="Proteomes" id="UP000592780">
    <property type="component" value="Unassembled WGS sequence"/>
</dbReference>
<protein>
    <submittedName>
        <fullName evidence="3">Copper chaperone</fullName>
    </submittedName>
</protein>
<dbReference type="EMBL" id="JACHDD010000015">
    <property type="protein sequence ID" value="MBB5428714.1"/>
    <property type="molecule type" value="Genomic_DNA"/>
</dbReference>
<dbReference type="SUPFAM" id="SSF55008">
    <property type="entry name" value="HMA, heavy metal-associated domain"/>
    <property type="match status" value="1"/>
</dbReference>
<dbReference type="AlphaFoldDB" id="A0A7W8QEV2"/>
<dbReference type="PROSITE" id="PS50846">
    <property type="entry name" value="HMA_2"/>
    <property type="match status" value="1"/>
</dbReference>
<gene>
    <name evidence="3" type="ORF">HDG40_006909</name>
</gene>
<dbReference type="InterPro" id="IPR006121">
    <property type="entry name" value="HMA_dom"/>
</dbReference>
<dbReference type="InterPro" id="IPR017969">
    <property type="entry name" value="Heavy-metal-associated_CS"/>
</dbReference>
<evidence type="ECO:0000256" key="1">
    <source>
        <dbReference type="ARBA" id="ARBA00022723"/>
    </source>
</evidence>